<dbReference type="PATRIC" id="fig|1457173.3.peg.1198"/>
<dbReference type="PANTHER" id="PTHR33643">
    <property type="entry name" value="UREASE ACCESSORY PROTEIN D"/>
    <property type="match status" value="1"/>
</dbReference>
<dbReference type="STRING" id="225991.MA05_05775"/>
<evidence type="ECO:0000256" key="2">
    <source>
        <dbReference type="ARBA" id="ARBA00023186"/>
    </source>
</evidence>
<dbReference type="EMBL" id="JBOK01000005">
    <property type="protein sequence ID" value="EXU80855.1"/>
    <property type="molecule type" value="Genomic_DNA"/>
</dbReference>
<proteinExistence type="inferred from homology"/>
<evidence type="ECO:0000313" key="4">
    <source>
        <dbReference type="EMBL" id="EXU80855.1"/>
    </source>
</evidence>
<keyword evidence="3" id="KW-0996">Nickel insertion</keyword>
<name>A0A014P3W8_9BURK</name>
<keyword evidence="3" id="KW-0963">Cytoplasm</keyword>
<dbReference type="Proteomes" id="UP000020766">
    <property type="component" value="Unassembled WGS sequence"/>
</dbReference>
<reference evidence="4 5" key="1">
    <citation type="submission" date="2014-01" db="EMBL/GenBank/DDBJ databases">
        <title>Interspecies Systems Biology Uncovers Metabolites Affecting C. elegans Gene Expression and Life History Traits.</title>
        <authorList>
            <person name="Watson E."/>
            <person name="Macneil L.T."/>
            <person name="Ritter A.D."/>
            <person name="Yilmaz L.S."/>
            <person name="Rosebrock A.P."/>
            <person name="Caudy A.A."/>
            <person name="Walhout A.J."/>
        </authorList>
    </citation>
    <scope>NUCLEOTIDE SEQUENCE [LARGE SCALE GENOMIC DNA]</scope>
    <source>
        <strain evidence="4 5">DA1877</strain>
    </source>
</reference>
<comment type="subcellular location">
    <subcellularLocation>
        <location evidence="3">Cytoplasm</location>
    </subcellularLocation>
</comment>
<dbReference type="HAMAP" id="MF_01384">
    <property type="entry name" value="UreD"/>
    <property type="match status" value="1"/>
</dbReference>
<dbReference type="PANTHER" id="PTHR33643:SF1">
    <property type="entry name" value="UREASE ACCESSORY PROTEIN D"/>
    <property type="match status" value="1"/>
</dbReference>
<protein>
    <recommendedName>
        <fullName evidence="3">Urease accessory protein UreD</fullName>
    </recommendedName>
</protein>
<dbReference type="RefSeq" id="WP_043381414.1">
    <property type="nucleotide sequence ID" value="NZ_JBOK01000005.1"/>
</dbReference>
<evidence type="ECO:0000256" key="1">
    <source>
        <dbReference type="ARBA" id="ARBA00007177"/>
    </source>
</evidence>
<dbReference type="InterPro" id="IPR002669">
    <property type="entry name" value="UreD"/>
</dbReference>
<dbReference type="AlphaFoldDB" id="A0A014P3W8"/>
<dbReference type="Pfam" id="PF01774">
    <property type="entry name" value="UreD"/>
    <property type="match status" value="1"/>
</dbReference>
<keyword evidence="2 3" id="KW-0143">Chaperone</keyword>
<comment type="subunit">
    <text evidence="3">UreD, UreF and UreG form a complex that acts as a GTP-hydrolysis-dependent molecular chaperone, activating the urease apoprotein by helping to assemble the nickel containing metallocenter of UreC. The UreE protein probably delivers the nickel.</text>
</comment>
<keyword evidence="5" id="KW-1185">Reference proteome</keyword>
<dbReference type="GO" id="GO:0016151">
    <property type="term" value="F:nickel cation binding"/>
    <property type="evidence" value="ECO:0007669"/>
    <property type="project" value="UniProtKB-UniRule"/>
</dbReference>
<comment type="caution">
    <text evidence="4">The sequence shown here is derived from an EMBL/GenBank/DDBJ whole genome shotgun (WGS) entry which is preliminary data.</text>
</comment>
<evidence type="ECO:0000313" key="5">
    <source>
        <dbReference type="Proteomes" id="UP000020766"/>
    </source>
</evidence>
<dbReference type="GO" id="GO:0005737">
    <property type="term" value="C:cytoplasm"/>
    <property type="evidence" value="ECO:0007669"/>
    <property type="project" value="UniProtKB-SubCell"/>
</dbReference>
<accession>A0A014P3W8</accession>
<gene>
    <name evidence="3" type="primary">ureD</name>
    <name evidence="4" type="ORF">AX13_14565</name>
</gene>
<comment type="similarity">
    <text evidence="1 3">Belongs to the UreD family.</text>
</comment>
<organism evidence="4 5">
    <name type="scientific">Comamonas aquatica DA1877</name>
    <dbReference type="NCBI Taxonomy" id="1457173"/>
    <lineage>
        <taxon>Bacteria</taxon>
        <taxon>Pseudomonadati</taxon>
        <taxon>Pseudomonadota</taxon>
        <taxon>Betaproteobacteria</taxon>
        <taxon>Burkholderiales</taxon>
        <taxon>Comamonadaceae</taxon>
        <taxon>Comamonas</taxon>
    </lineage>
</organism>
<evidence type="ECO:0000256" key="3">
    <source>
        <dbReference type="HAMAP-Rule" id="MF_01384"/>
    </source>
</evidence>
<sequence length="276" mass="30504">MPWLAQLDLDYSMAAERTRVHFHHDGPLRVLRSLYPEGDAICHNVLVHPPGGLVGGDTLDIRVRVQPQAHALVTTPGATRFYKTQGETATQRTHLQLDAGARLEWLPLEALAYNACDAHNQLTLALAPGAELIAWDITAFGLPHAGEPFVQGQFTQHMAWPGHWLEHGTLRAEDARLMDGPLGLAGQRCMGSLVLACGTPLTRVQREQLLDATRAVLDTHPQGAWCGITAPNEHMLVLRGLAPVVEPLMQLWQQVRACWRQQHWGLPGTAPRIWSM</sequence>
<comment type="function">
    <text evidence="3">Required for maturation of urease via the functional incorporation of the urease nickel metallocenter.</text>
</comment>